<dbReference type="Pfam" id="PF02492">
    <property type="entry name" value="cobW"/>
    <property type="match status" value="1"/>
</dbReference>
<proteinExistence type="predicted"/>
<evidence type="ECO:0000256" key="1">
    <source>
        <dbReference type="SAM" id="MobiDB-lite"/>
    </source>
</evidence>
<dbReference type="GO" id="GO:0005737">
    <property type="term" value="C:cytoplasm"/>
    <property type="evidence" value="ECO:0007669"/>
    <property type="project" value="TreeGrafter"/>
</dbReference>
<evidence type="ECO:0000259" key="2">
    <source>
        <dbReference type="Pfam" id="PF02492"/>
    </source>
</evidence>
<dbReference type="SUPFAM" id="SSF52540">
    <property type="entry name" value="P-loop containing nucleoside triphosphate hydrolases"/>
    <property type="match status" value="1"/>
</dbReference>
<dbReference type="CDD" id="cd03112">
    <property type="entry name" value="CobW-like"/>
    <property type="match status" value="1"/>
</dbReference>
<organism evidence="3 4">
    <name type="scientific">Marinobacter profundi</name>
    <dbReference type="NCBI Taxonomy" id="2666256"/>
    <lineage>
        <taxon>Bacteria</taxon>
        <taxon>Pseudomonadati</taxon>
        <taxon>Pseudomonadota</taxon>
        <taxon>Gammaproteobacteria</taxon>
        <taxon>Pseudomonadales</taxon>
        <taxon>Marinobacteraceae</taxon>
        <taxon>Marinobacter</taxon>
    </lineage>
</organism>
<evidence type="ECO:0000313" key="4">
    <source>
        <dbReference type="Proteomes" id="UP000231409"/>
    </source>
</evidence>
<reference evidence="3 4" key="1">
    <citation type="submission" date="2017-09" db="EMBL/GenBank/DDBJ databases">
        <title>The draft genome sequences of Marinobacter sp. PWS21.</title>
        <authorList>
            <person name="Cao J."/>
        </authorList>
    </citation>
    <scope>NUCLEOTIDE SEQUENCE [LARGE SCALE GENOMIC DNA]</scope>
    <source>
        <strain evidence="3 4">PWS21</strain>
    </source>
</reference>
<dbReference type="EMBL" id="NTFH01000008">
    <property type="protein sequence ID" value="PHQ14774.1"/>
    <property type="molecule type" value="Genomic_DNA"/>
</dbReference>
<dbReference type="InterPro" id="IPR003495">
    <property type="entry name" value="CobW/HypB/UreG_nucleotide-bd"/>
</dbReference>
<comment type="caution">
    <text evidence="3">The sequence shown here is derived from an EMBL/GenBank/DDBJ whole genome shotgun (WGS) entry which is preliminary data.</text>
</comment>
<gene>
    <name evidence="3" type="ORF">CLH61_10470</name>
</gene>
<feature type="region of interest" description="Disordered" evidence="1">
    <location>
        <begin position="201"/>
        <end position="224"/>
    </location>
</feature>
<dbReference type="InterPro" id="IPR051316">
    <property type="entry name" value="Zinc-reg_GTPase_activator"/>
</dbReference>
<sequence length="336" mass="36664">MKQPIPTSLILGFLGAGKTTAILDLLRHKPAGEVWAVLVNEFGEVGIDGAMLETEGAFVREVPGGCMCCVAGLPMQIGLNQLIHKAKPDRLLIEPTGLGHPSQIIETLTNEHYHDVLTLGPVICLVDPRRLADPRVLDNVQFRDQVAAADILVANKADLCTLDQLAEFDRWAEQLQPAKRAVCHTRYGRLDARWLDGVTDLPQVSEPGAHHHHHPEPEKPVPPSVVEEPWQQVCNQGQGHFSVGWRLHPDLVLDETALLVLAMDGRLQRFKAVVHSTEGWRVVNVADGALSVSATEPRELSRLEVISGEPLDEQALDAQLRLALAGRATNPDGSAS</sequence>
<evidence type="ECO:0000313" key="3">
    <source>
        <dbReference type="EMBL" id="PHQ14774.1"/>
    </source>
</evidence>
<protein>
    <submittedName>
        <fullName evidence="3">Cobalamin biosynthesis protein CobW</fullName>
    </submittedName>
</protein>
<dbReference type="PANTHER" id="PTHR13748:SF46">
    <property type="entry name" value="ZINC CHAPERONE YEIR"/>
    <property type="match status" value="1"/>
</dbReference>
<feature type="domain" description="CobW/HypB/UreG nucleotide-binding" evidence="2">
    <location>
        <begin position="6"/>
        <end position="180"/>
    </location>
</feature>
<dbReference type="InterPro" id="IPR027417">
    <property type="entry name" value="P-loop_NTPase"/>
</dbReference>
<dbReference type="RefSeq" id="WP_099614691.1">
    <property type="nucleotide sequence ID" value="NZ_KZ319371.1"/>
</dbReference>
<dbReference type="PANTHER" id="PTHR13748">
    <property type="entry name" value="COBW-RELATED"/>
    <property type="match status" value="1"/>
</dbReference>
<accession>A0A2G1UJV2</accession>
<keyword evidence="4" id="KW-1185">Reference proteome</keyword>
<name>A0A2G1UJV2_9GAMM</name>
<dbReference type="AlphaFoldDB" id="A0A2G1UJV2"/>
<dbReference type="Proteomes" id="UP000231409">
    <property type="component" value="Unassembled WGS sequence"/>
</dbReference>
<dbReference type="Gene3D" id="3.40.50.300">
    <property type="entry name" value="P-loop containing nucleotide triphosphate hydrolases"/>
    <property type="match status" value="1"/>
</dbReference>